<feature type="compositionally biased region" description="Basic and acidic residues" evidence="1">
    <location>
        <begin position="229"/>
        <end position="238"/>
    </location>
</feature>
<dbReference type="Proteomes" id="UP001558613">
    <property type="component" value="Unassembled WGS sequence"/>
</dbReference>
<accession>A0ABR3M2L1</accession>
<feature type="compositionally biased region" description="Acidic residues" evidence="1">
    <location>
        <begin position="200"/>
        <end position="214"/>
    </location>
</feature>
<protein>
    <submittedName>
        <fullName evidence="2">Uncharacterized protein</fullName>
    </submittedName>
</protein>
<organism evidence="2 3">
    <name type="scientific">Cirrhinus molitorella</name>
    <name type="common">mud carp</name>
    <dbReference type="NCBI Taxonomy" id="172907"/>
    <lineage>
        <taxon>Eukaryota</taxon>
        <taxon>Metazoa</taxon>
        <taxon>Chordata</taxon>
        <taxon>Craniata</taxon>
        <taxon>Vertebrata</taxon>
        <taxon>Euteleostomi</taxon>
        <taxon>Actinopterygii</taxon>
        <taxon>Neopterygii</taxon>
        <taxon>Teleostei</taxon>
        <taxon>Ostariophysi</taxon>
        <taxon>Cypriniformes</taxon>
        <taxon>Cyprinidae</taxon>
        <taxon>Labeoninae</taxon>
        <taxon>Labeonini</taxon>
        <taxon>Cirrhinus</taxon>
    </lineage>
</organism>
<dbReference type="EMBL" id="JAYMGO010000016">
    <property type="protein sequence ID" value="KAL1259370.1"/>
    <property type="molecule type" value="Genomic_DNA"/>
</dbReference>
<gene>
    <name evidence="2" type="ORF">QQF64_009947</name>
</gene>
<sequence>MYIGLGISKCLSGIEPESQYGEQLTWLRRTWGIWPTLAGRSMSPTVLLLLSILTVQGSGCDDFMKTTIRNLQDSIRIEKTSGFPQVFPKNYVVSHYFNDSALCNEPCCVFIAAAFLSNSWIQLLQHLNRVHLKYSFISELIYTLENIAKEKIPDLPDISAFPSVQSSPEGLLSFTSTLFTRWLNLDCAFGEHHCIFPTPSEEDEENPLSDEEQNVENHKPVDEQQSVIEGEKGKRRLEQGPTSSYTESLFSGFSHWTFSVLWITSSLIW</sequence>
<keyword evidence="3" id="KW-1185">Reference proteome</keyword>
<evidence type="ECO:0000256" key="1">
    <source>
        <dbReference type="SAM" id="MobiDB-lite"/>
    </source>
</evidence>
<feature type="region of interest" description="Disordered" evidence="1">
    <location>
        <begin position="199"/>
        <end position="245"/>
    </location>
</feature>
<reference evidence="2 3" key="1">
    <citation type="submission" date="2023-09" db="EMBL/GenBank/DDBJ databases">
        <authorList>
            <person name="Wang M."/>
        </authorList>
    </citation>
    <scope>NUCLEOTIDE SEQUENCE [LARGE SCALE GENOMIC DNA]</scope>
    <source>
        <strain evidence="2">GT-2023</strain>
        <tissue evidence="2">Liver</tissue>
    </source>
</reference>
<name>A0ABR3M2L1_9TELE</name>
<comment type="caution">
    <text evidence="2">The sequence shown here is derived from an EMBL/GenBank/DDBJ whole genome shotgun (WGS) entry which is preliminary data.</text>
</comment>
<proteinExistence type="predicted"/>
<evidence type="ECO:0000313" key="3">
    <source>
        <dbReference type="Proteomes" id="UP001558613"/>
    </source>
</evidence>
<evidence type="ECO:0000313" key="2">
    <source>
        <dbReference type="EMBL" id="KAL1259370.1"/>
    </source>
</evidence>